<keyword evidence="13" id="KW-1185">Reference proteome</keyword>
<dbReference type="AlphaFoldDB" id="A0A2U1SMY9"/>
<evidence type="ECO:0000256" key="2">
    <source>
        <dbReference type="ARBA" id="ARBA00005369"/>
    </source>
</evidence>
<dbReference type="InterPro" id="IPR000682">
    <property type="entry name" value="PCMT"/>
</dbReference>
<dbReference type="CDD" id="cd02440">
    <property type="entry name" value="AdoMet_MTases"/>
    <property type="match status" value="1"/>
</dbReference>
<dbReference type="EMBL" id="PUIV01000031">
    <property type="protein sequence ID" value="PWB92979.1"/>
    <property type="molecule type" value="Genomic_DNA"/>
</dbReference>
<evidence type="ECO:0000256" key="3">
    <source>
        <dbReference type="ARBA" id="ARBA00011890"/>
    </source>
</evidence>
<keyword evidence="7 12" id="KW-0808">Transferase</keyword>
<keyword evidence="5" id="KW-0963">Cytoplasm</keyword>
<organism evidence="12 13">
    <name type="scientific">Methylosinus sporium</name>
    <dbReference type="NCBI Taxonomy" id="428"/>
    <lineage>
        <taxon>Bacteria</taxon>
        <taxon>Pseudomonadati</taxon>
        <taxon>Pseudomonadota</taxon>
        <taxon>Alphaproteobacteria</taxon>
        <taxon>Hyphomicrobiales</taxon>
        <taxon>Methylocystaceae</taxon>
        <taxon>Methylosinus</taxon>
    </lineage>
</organism>
<dbReference type="RefSeq" id="WP_108918146.1">
    <property type="nucleotide sequence ID" value="NZ_BGJY01000007.1"/>
</dbReference>
<evidence type="ECO:0000256" key="8">
    <source>
        <dbReference type="ARBA" id="ARBA00022691"/>
    </source>
</evidence>
<dbReference type="OrthoDB" id="9810066at2"/>
<dbReference type="Proteomes" id="UP000245137">
    <property type="component" value="Unassembled WGS sequence"/>
</dbReference>
<reference evidence="12 13" key="1">
    <citation type="journal article" date="2018" name="Appl. Microbiol. Biotechnol.">
        <title>Co-cultivation of the strictly anaerobic methanogen Methanosarcina barkeri with aerobic methanotrophs in an oxygen-limited membrane bioreactor.</title>
        <authorList>
            <person name="In 't Zandt M.H."/>
            <person name="van den Bosch T.J.M."/>
            <person name="Rijkers R."/>
            <person name="van Kessel M.A.H.J."/>
            <person name="Jetten M.S.M."/>
            <person name="Welte C.U."/>
        </authorList>
    </citation>
    <scope>NUCLEOTIDE SEQUENCE [LARGE SCALE GENOMIC DNA]</scope>
    <source>
        <strain evidence="12 13">DSM 17706</strain>
    </source>
</reference>
<protein>
    <recommendedName>
        <fullName evidence="4">Protein-L-isoaspartate O-methyltransferase</fullName>
        <ecNumber evidence="3">2.1.1.77</ecNumber>
    </recommendedName>
    <alternativeName>
        <fullName evidence="11">L-isoaspartyl protein carboxyl methyltransferase</fullName>
    </alternativeName>
    <alternativeName>
        <fullName evidence="9">Protein L-isoaspartyl methyltransferase</fullName>
    </alternativeName>
    <alternativeName>
        <fullName evidence="10">Protein-beta-aspartate methyltransferase</fullName>
    </alternativeName>
</protein>
<evidence type="ECO:0000256" key="11">
    <source>
        <dbReference type="ARBA" id="ARBA00031350"/>
    </source>
</evidence>
<dbReference type="GO" id="GO:0032259">
    <property type="term" value="P:methylation"/>
    <property type="evidence" value="ECO:0007669"/>
    <property type="project" value="UniProtKB-KW"/>
</dbReference>
<proteinExistence type="inferred from homology"/>
<evidence type="ECO:0000256" key="10">
    <source>
        <dbReference type="ARBA" id="ARBA00031323"/>
    </source>
</evidence>
<dbReference type="GO" id="GO:0005737">
    <property type="term" value="C:cytoplasm"/>
    <property type="evidence" value="ECO:0007669"/>
    <property type="project" value="UniProtKB-SubCell"/>
</dbReference>
<comment type="caution">
    <text evidence="12">The sequence shown here is derived from an EMBL/GenBank/DDBJ whole genome shotgun (WGS) entry which is preliminary data.</text>
</comment>
<evidence type="ECO:0000313" key="12">
    <source>
        <dbReference type="EMBL" id="PWB92979.1"/>
    </source>
</evidence>
<evidence type="ECO:0000256" key="1">
    <source>
        <dbReference type="ARBA" id="ARBA00004496"/>
    </source>
</evidence>
<evidence type="ECO:0000256" key="7">
    <source>
        <dbReference type="ARBA" id="ARBA00022679"/>
    </source>
</evidence>
<dbReference type="GO" id="GO:0004719">
    <property type="term" value="F:protein-L-isoaspartate (D-aspartate) O-methyltransferase activity"/>
    <property type="evidence" value="ECO:0007669"/>
    <property type="project" value="UniProtKB-EC"/>
</dbReference>
<gene>
    <name evidence="12" type="ORF">C5689_15400</name>
</gene>
<comment type="similarity">
    <text evidence="2">Belongs to the methyltransferase superfamily. L-isoaspartyl/D-aspartyl protein methyltransferase family.</text>
</comment>
<evidence type="ECO:0000256" key="9">
    <source>
        <dbReference type="ARBA" id="ARBA00030757"/>
    </source>
</evidence>
<keyword evidence="6 12" id="KW-0489">Methyltransferase</keyword>
<sequence length="227" mass="24535">MEESAGEGQSIEARAALLLQLRRAGVRDLAIMRAFETTPRALFAPYRFRDLSARDMSLPIGCGQTMPAAAELARRLEALRIEPLHRVLEVGTGSGFGAAVLSRLAREVVTIERYETLAIEARQRLAEVGRANVEVLFGDGIAANETRGYFDRIILHMSFHEPPHSVLAALTPGGTALFGRIQAPAEEGERPLARLCLSHRAGDAIWTDSDLGPSRLGASLAGRAKAL</sequence>
<evidence type="ECO:0000256" key="5">
    <source>
        <dbReference type="ARBA" id="ARBA00022490"/>
    </source>
</evidence>
<evidence type="ECO:0000256" key="6">
    <source>
        <dbReference type="ARBA" id="ARBA00022603"/>
    </source>
</evidence>
<dbReference type="EC" id="2.1.1.77" evidence="3"/>
<dbReference type="SUPFAM" id="SSF53335">
    <property type="entry name" value="S-adenosyl-L-methionine-dependent methyltransferases"/>
    <property type="match status" value="1"/>
</dbReference>
<dbReference type="Pfam" id="PF01135">
    <property type="entry name" value="PCMT"/>
    <property type="match status" value="1"/>
</dbReference>
<dbReference type="PANTHER" id="PTHR11579:SF0">
    <property type="entry name" value="PROTEIN-L-ISOASPARTATE(D-ASPARTATE) O-METHYLTRANSFERASE"/>
    <property type="match status" value="1"/>
</dbReference>
<comment type="subcellular location">
    <subcellularLocation>
        <location evidence="1">Cytoplasm</location>
    </subcellularLocation>
</comment>
<keyword evidence="8" id="KW-0949">S-adenosyl-L-methionine</keyword>
<accession>A0A2U1SMY9</accession>
<name>A0A2U1SMY9_METSR</name>
<evidence type="ECO:0000313" key="13">
    <source>
        <dbReference type="Proteomes" id="UP000245137"/>
    </source>
</evidence>
<evidence type="ECO:0000256" key="4">
    <source>
        <dbReference type="ARBA" id="ARBA00013346"/>
    </source>
</evidence>
<dbReference type="PANTHER" id="PTHR11579">
    <property type="entry name" value="PROTEIN-L-ISOASPARTATE O-METHYLTRANSFERASE"/>
    <property type="match status" value="1"/>
</dbReference>
<dbReference type="InterPro" id="IPR029063">
    <property type="entry name" value="SAM-dependent_MTases_sf"/>
</dbReference>
<dbReference type="Gene3D" id="3.40.50.150">
    <property type="entry name" value="Vaccinia Virus protein VP39"/>
    <property type="match status" value="1"/>
</dbReference>